<keyword evidence="3 6" id="KW-0812">Transmembrane</keyword>
<dbReference type="InterPro" id="IPR002797">
    <property type="entry name" value="Polysacc_synth"/>
</dbReference>
<dbReference type="PANTHER" id="PTHR30250:SF11">
    <property type="entry name" value="O-ANTIGEN TRANSPORTER-RELATED"/>
    <property type="match status" value="1"/>
</dbReference>
<accession>A0A550HZX2</accession>
<protein>
    <submittedName>
        <fullName evidence="7">Oligosaccharide flippase family protein</fullName>
    </submittedName>
</protein>
<dbReference type="RefSeq" id="WP_143411471.1">
    <property type="nucleotide sequence ID" value="NZ_VHSF01000003.1"/>
</dbReference>
<keyword evidence="5 6" id="KW-0472">Membrane</keyword>
<dbReference type="AlphaFoldDB" id="A0A550HZX2"/>
<evidence type="ECO:0000313" key="7">
    <source>
        <dbReference type="EMBL" id="TRO64274.1"/>
    </source>
</evidence>
<feature type="transmembrane region" description="Helical" evidence="6">
    <location>
        <begin position="88"/>
        <end position="110"/>
    </location>
</feature>
<reference evidence="7 8" key="1">
    <citation type="submission" date="2019-06" db="EMBL/GenBank/DDBJ databases">
        <title>Gramella sabulilitoris sp. nov., isolated from a marine sand.</title>
        <authorList>
            <person name="Yoon J.-H."/>
        </authorList>
    </citation>
    <scope>NUCLEOTIDE SEQUENCE [LARGE SCALE GENOMIC DNA]</scope>
    <source>
        <strain evidence="7 8">HSMS-1</strain>
    </source>
</reference>
<evidence type="ECO:0000256" key="6">
    <source>
        <dbReference type="SAM" id="Phobius"/>
    </source>
</evidence>
<dbReference type="Proteomes" id="UP000315131">
    <property type="component" value="Unassembled WGS sequence"/>
</dbReference>
<feature type="transmembrane region" description="Helical" evidence="6">
    <location>
        <begin position="20"/>
        <end position="42"/>
    </location>
</feature>
<dbReference type="PANTHER" id="PTHR30250">
    <property type="entry name" value="PST FAMILY PREDICTED COLANIC ACID TRANSPORTER"/>
    <property type="match status" value="1"/>
</dbReference>
<keyword evidence="8" id="KW-1185">Reference proteome</keyword>
<feature type="transmembrane region" description="Helical" evidence="6">
    <location>
        <begin position="219"/>
        <end position="235"/>
    </location>
</feature>
<name>A0A550HZX2_9FLAO</name>
<proteinExistence type="predicted"/>
<feature type="transmembrane region" description="Helical" evidence="6">
    <location>
        <begin position="54"/>
        <end position="76"/>
    </location>
</feature>
<dbReference type="Pfam" id="PF01943">
    <property type="entry name" value="Polysacc_synt"/>
    <property type="match status" value="1"/>
</dbReference>
<feature type="transmembrane region" description="Helical" evidence="6">
    <location>
        <begin position="303"/>
        <end position="326"/>
    </location>
</feature>
<feature type="transmembrane region" description="Helical" evidence="6">
    <location>
        <begin position="116"/>
        <end position="138"/>
    </location>
</feature>
<dbReference type="OrthoDB" id="1414494at2"/>
<sequence length="414" mass="47442">MKEKRSLTRNLLGNKKRNFLVATQMTNAIVALVSGKLIAEFIMPDQFGLYNLQFAAFTFFFSLLVGPSITFIKASYQKLLPEIGYRPFISITAGLSLLLFLSLALFFTVYKSGEYSSWQLLLVFLVLIPLNIISAILMDQFNVLDKINRFSTLSILKSIAGLIFLISVFYFIPQFTIDNLLLWGMQIAIGLIGAFLFLRKIKIFKNEIPINFKSFLKKHWAFTAPLMFLAIWSWINNYFDRYVIEAYLGLREVGIYNANYSLGSKFFSMLNPIFLVLLTPIIYRDNPLNLKKATISKYGNLYFVMGCFLLAGIYFTTDYIGLILLSENYSEGFYIIFWIAMCFLILTATFLYETIFYATHKTKIILYSNISSAVINMILGLLLIPVFGMDGAIAAMLASVFIRFGFIYFKFKNL</sequence>
<feature type="transmembrane region" description="Helical" evidence="6">
    <location>
        <begin position="266"/>
        <end position="283"/>
    </location>
</feature>
<feature type="transmembrane region" description="Helical" evidence="6">
    <location>
        <begin position="179"/>
        <end position="198"/>
    </location>
</feature>
<comment type="subcellular location">
    <subcellularLocation>
        <location evidence="1">Cell membrane</location>
        <topology evidence="1">Multi-pass membrane protein</topology>
    </subcellularLocation>
</comment>
<keyword evidence="4 6" id="KW-1133">Transmembrane helix</keyword>
<feature type="transmembrane region" description="Helical" evidence="6">
    <location>
        <begin position="150"/>
        <end position="173"/>
    </location>
</feature>
<dbReference type="InterPro" id="IPR050833">
    <property type="entry name" value="Poly_Biosynth_Transport"/>
</dbReference>
<comment type="caution">
    <text evidence="7">The sequence shown here is derived from an EMBL/GenBank/DDBJ whole genome shotgun (WGS) entry which is preliminary data.</text>
</comment>
<dbReference type="EMBL" id="VHSF01000003">
    <property type="protein sequence ID" value="TRO64274.1"/>
    <property type="molecule type" value="Genomic_DNA"/>
</dbReference>
<feature type="transmembrane region" description="Helical" evidence="6">
    <location>
        <begin position="393"/>
        <end position="411"/>
    </location>
</feature>
<feature type="transmembrane region" description="Helical" evidence="6">
    <location>
        <begin position="332"/>
        <end position="352"/>
    </location>
</feature>
<organism evidence="7 8">
    <name type="scientific">Christiangramia sabulilitoris</name>
    <dbReference type="NCBI Taxonomy" id="2583991"/>
    <lineage>
        <taxon>Bacteria</taxon>
        <taxon>Pseudomonadati</taxon>
        <taxon>Bacteroidota</taxon>
        <taxon>Flavobacteriia</taxon>
        <taxon>Flavobacteriales</taxon>
        <taxon>Flavobacteriaceae</taxon>
        <taxon>Christiangramia</taxon>
    </lineage>
</organism>
<gene>
    <name evidence="7" type="ORF">FGM01_12320</name>
</gene>
<evidence type="ECO:0000313" key="8">
    <source>
        <dbReference type="Proteomes" id="UP000315131"/>
    </source>
</evidence>
<evidence type="ECO:0000256" key="3">
    <source>
        <dbReference type="ARBA" id="ARBA00022692"/>
    </source>
</evidence>
<evidence type="ECO:0000256" key="5">
    <source>
        <dbReference type="ARBA" id="ARBA00023136"/>
    </source>
</evidence>
<dbReference type="GO" id="GO:0005886">
    <property type="term" value="C:plasma membrane"/>
    <property type="evidence" value="ECO:0007669"/>
    <property type="project" value="UniProtKB-SubCell"/>
</dbReference>
<keyword evidence="2" id="KW-1003">Cell membrane</keyword>
<evidence type="ECO:0000256" key="2">
    <source>
        <dbReference type="ARBA" id="ARBA00022475"/>
    </source>
</evidence>
<feature type="transmembrane region" description="Helical" evidence="6">
    <location>
        <begin position="364"/>
        <end position="387"/>
    </location>
</feature>
<evidence type="ECO:0000256" key="1">
    <source>
        <dbReference type="ARBA" id="ARBA00004651"/>
    </source>
</evidence>
<evidence type="ECO:0000256" key="4">
    <source>
        <dbReference type="ARBA" id="ARBA00022989"/>
    </source>
</evidence>